<feature type="region of interest" description="Disordered" evidence="1">
    <location>
        <begin position="235"/>
        <end position="311"/>
    </location>
</feature>
<name>A0ABN9RDI8_9DINO</name>
<comment type="caution">
    <text evidence="2">The sequence shown here is derived from an EMBL/GenBank/DDBJ whole genome shotgun (WGS) entry which is preliminary data.</text>
</comment>
<reference evidence="2" key="1">
    <citation type="submission" date="2023-10" db="EMBL/GenBank/DDBJ databases">
        <authorList>
            <person name="Chen Y."/>
            <person name="Shah S."/>
            <person name="Dougan E. K."/>
            <person name="Thang M."/>
            <person name="Chan C."/>
        </authorList>
    </citation>
    <scope>NUCLEOTIDE SEQUENCE [LARGE SCALE GENOMIC DNA]</scope>
</reference>
<feature type="region of interest" description="Disordered" evidence="1">
    <location>
        <begin position="610"/>
        <end position="643"/>
    </location>
</feature>
<accession>A0ABN9RDI8</accession>
<keyword evidence="3" id="KW-1185">Reference proteome</keyword>
<sequence length="643" mass="68986">MKVVRGGALPAGLYGTCVRGMADSRIKGRTLEFMLSSNPASDPEYQANRLPLIAWSRAAREGWAATETMRACFSAAQTAPSFAWQGVRGPAGAVVLALKRLGWEPLVSLVSEFRHRAGAQGDVKARLLSGLVAGGYPAQCTLYLDRCLMRSPEAGWPLAVQTPAVQRDKYPQNGVLQKRMCIDGSAIEPELPFTRAGRENIILIKFKSHLSRTKALERGHSIWAWKGKREADRHACAASSAPSPGSSVPAASSAMAPGSSTASTGWSPGLARTRLLGASTPRLDPGPWGELTPPSQVRAGAPGTRTSSTSQVLAEGPLAPLELPWLSLSLPVPARSEGGQRRQSGTILFFAGRCFIREAPGMFHSTLVVSLAFQLGASGDVVRRKKVLSFRSDDTLQRVYETISGMHGGPPLWPKDYAQRVMEGAAACLRINASTEGAPDKWQHCLPSSRLCSFERELGQGNTVQLLLQLTPSDEFHDEDVQYHLATQGSGPVIKVKGTFLDVEDRNEEDRAALSPRALSDPGSQSSFLSEAVNAGVEEVRMRNLRHEAYIRQRLMPRISDRSMRGGGAWRSLARRSTGSAAATAASSCVKIRTSVVSWPWAGPGATATLGPRGPFSPAPDGFGRPPASMLGSSGWSTPLWHP</sequence>
<proteinExistence type="predicted"/>
<evidence type="ECO:0000313" key="2">
    <source>
        <dbReference type="EMBL" id="CAK0816741.1"/>
    </source>
</evidence>
<dbReference type="EMBL" id="CAUYUJ010006258">
    <property type="protein sequence ID" value="CAK0816741.1"/>
    <property type="molecule type" value="Genomic_DNA"/>
</dbReference>
<dbReference type="Proteomes" id="UP001189429">
    <property type="component" value="Unassembled WGS sequence"/>
</dbReference>
<organism evidence="2 3">
    <name type="scientific">Prorocentrum cordatum</name>
    <dbReference type="NCBI Taxonomy" id="2364126"/>
    <lineage>
        <taxon>Eukaryota</taxon>
        <taxon>Sar</taxon>
        <taxon>Alveolata</taxon>
        <taxon>Dinophyceae</taxon>
        <taxon>Prorocentrales</taxon>
        <taxon>Prorocentraceae</taxon>
        <taxon>Prorocentrum</taxon>
    </lineage>
</organism>
<evidence type="ECO:0000256" key="1">
    <source>
        <dbReference type="SAM" id="MobiDB-lite"/>
    </source>
</evidence>
<feature type="compositionally biased region" description="Low complexity" evidence="1">
    <location>
        <begin position="236"/>
        <end position="263"/>
    </location>
</feature>
<evidence type="ECO:0000313" key="3">
    <source>
        <dbReference type="Proteomes" id="UP001189429"/>
    </source>
</evidence>
<protein>
    <submittedName>
        <fullName evidence="2">Uncharacterized protein</fullName>
    </submittedName>
</protein>
<gene>
    <name evidence="2" type="ORF">PCOR1329_LOCUS19569</name>
</gene>